<dbReference type="Proteomes" id="UP000245468">
    <property type="component" value="Chromosome"/>
</dbReference>
<dbReference type="InterPro" id="IPR003439">
    <property type="entry name" value="ABC_transporter-like_ATP-bd"/>
</dbReference>
<dbReference type="Pfam" id="PF00005">
    <property type="entry name" value="ABC_tran"/>
    <property type="match status" value="2"/>
</dbReference>
<dbReference type="InterPro" id="IPR003593">
    <property type="entry name" value="AAA+_ATPase"/>
</dbReference>
<dbReference type="GO" id="GO:0005524">
    <property type="term" value="F:ATP binding"/>
    <property type="evidence" value="ECO:0007669"/>
    <property type="project" value="UniProtKB-KW"/>
</dbReference>
<dbReference type="RefSeq" id="WP_109322656.1">
    <property type="nucleotide sequence ID" value="NZ_CP029346.1"/>
</dbReference>
<dbReference type="SUPFAM" id="SSF52540">
    <property type="entry name" value="P-loop containing nucleoside triphosphate hydrolases"/>
    <property type="match status" value="2"/>
</dbReference>
<proteinExistence type="predicted"/>
<feature type="domain" description="ABC transporter" evidence="5">
    <location>
        <begin position="260"/>
        <end position="497"/>
    </location>
</feature>
<dbReference type="PROSITE" id="PS00211">
    <property type="entry name" value="ABC_TRANSPORTER_1"/>
    <property type="match status" value="1"/>
</dbReference>
<dbReference type="GO" id="GO:0016887">
    <property type="term" value="F:ATP hydrolysis activity"/>
    <property type="evidence" value="ECO:0007669"/>
    <property type="project" value="InterPro"/>
</dbReference>
<gene>
    <name evidence="6" type="ORF">HME7025_01076</name>
</gene>
<dbReference type="InterPro" id="IPR017871">
    <property type="entry name" value="ABC_transporter-like_CS"/>
</dbReference>
<keyword evidence="4" id="KW-0067">ATP-binding</keyword>
<protein>
    <submittedName>
        <fullName evidence="6">Putative ATP-dependent transporter ycf16</fullName>
    </submittedName>
</protein>
<dbReference type="PROSITE" id="PS50893">
    <property type="entry name" value="ABC_TRANSPORTER_2"/>
    <property type="match status" value="2"/>
</dbReference>
<dbReference type="PANTHER" id="PTHR43790">
    <property type="entry name" value="CARBOHYDRATE TRANSPORT ATP-BINDING PROTEIN MG119-RELATED"/>
    <property type="match status" value="1"/>
</dbReference>
<dbReference type="SMART" id="SM00382">
    <property type="entry name" value="AAA"/>
    <property type="match status" value="2"/>
</dbReference>
<evidence type="ECO:0000256" key="2">
    <source>
        <dbReference type="ARBA" id="ARBA00022737"/>
    </source>
</evidence>
<dbReference type="InterPro" id="IPR050107">
    <property type="entry name" value="ABC_carbohydrate_import_ATPase"/>
</dbReference>
<feature type="domain" description="ABC transporter" evidence="5">
    <location>
        <begin position="12"/>
        <end position="249"/>
    </location>
</feature>
<dbReference type="AlphaFoldDB" id="A0A2S2DV54"/>
<dbReference type="EMBL" id="CP029346">
    <property type="protein sequence ID" value="AWL08940.1"/>
    <property type="molecule type" value="Genomic_DNA"/>
</dbReference>
<keyword evidence="7" id="KW-1185">Reference proteome</keyword>
<evidence type="ECO:0000256" key="3">
    <source>
        <dbReference type="ARBA" id="ARBA00022741"/>
    </source>
</evidence>
<dbReference type="CDD" id="cd03215">
    <property type="entry name" value="ABC_Carb_Monos_II"/>
    <property type="match status" value="1"/>
</dbReference>
<keyword evidence="3" id="KW-0547">Nucleotide-binding</keyword>
<dbReference type="Gene3D" id="3.40.50.300">
    <property type="entry name" value="P-loop containing nucleotide triphosphate hydrolases"/>
    <property type="match status" value="2"/>
</dbReference>
<dbReference type="InterPro" id="IPR027417">
    <property type="entry name" value="P-loop_NTPase"/>
</dbReference>
<dbReference type="CDD" id="cd03216">
    <property type="entry name" value="ABC_Carb_Monos_I"/>
    <property type="match status" value="1"/>
</dbReference>
<reference evidence="7" key="1">
    <citation type="submission" date="2018-05" db="EMBL/GenBank/DDBJ databases">
        <title>Pseudarcicella sp. HME7025 Genome sequencing and assembly.</title>
        <authorList>
            <person name="Kim H."/>
            <person name="Kang H."/>
            <person name="Joh K."/>
        </authorList>
    </citation>
    <scope>NUCLEOTIDE SEQUENCE [LARGE SCALE GENOMIC DNA]</scope>
    <source>
        <strain evidence="7">HME7025</strain>
    </source>
</reference>
<dbReference type="PANTHER" id="PTHR43790:SF9">
    <property type="entry name" value="GALACTOFURANOSE TRANSPORTER ATP-BINDING PROTEIN YTFR"/>
    <property type="match status" value="1"/>
</dbReference>
<evidence type="ECO:0000313" key="6">
    <source>
        <dbReference type="EMBL" id="AWL08940.1"/>
    </source>
</evidence>
<keyword evidence="2" id="KW-0677">Repeat</keyword>
<keyword evidence="1" id="KW-0813">Transport</keyword>
<dbReference type="OrthoDB" id="1115710at2"/>
<organism evidence="6 7">
    <name type="scientific">Aquirufa nivalisilvae</name>
    <dbReference type="NCBI Taxonomy" id="2516557"/>
    <lineage>
        <taxon>Bacteria</taxon>
        <taxon>Pseudomonadati</taxon>
        <taxon>Bacteroidota</taxon>
        <taxon>Cytophagia</taxon>
        <taxon>Cytophagales</taxon>
        <taxon>Flectobacillaceae</taxon>
        <taxon>Aquirufa</taxon>
    </lineage>
</organism>
<sequence>MECRVEGEKPVLELKQVSIAYSGTPILHSIDLSLYPGEIHALVGENGAGKSTLMKTMLGIISPDKGEVIFFGQKRQHQSLKQIMDSGISMIHQELMLIPELSVEENIFLGRENELGFWPWERKKNARLKALDLLSDCEIPMDPSTLVKNLSIAEQQLVEILRAISQQAKLILMDEPTSSLSEKEITLFRRLINKLKNEGVSILFTSHKMEEIFGFSDRISVLRDGYLISSKCREECTEQEVVHQMVGREMNQFFPHREVIKGDTCLKVKGLGIPGLFQDIEFDLHQGEILGFGGLVGAGRTDIGKALSGLLIPQAGEILWKNQSVKFKSPQEAIKQGIGYVSEDRKEMGFIPEFSVQHNLTLSSLLEFQRWGILDKSKENEIATGHISRLKIKSKGPDQQVMTLSGGNQQKVVFGRVLQHLPDVLILDEPTRGIDVQAKFEIYTLMAELSKQGKSIILISSDLPELLHMSDRILVISKGKQTAILNKEETNPAEIMSYAMK</sequence>
<evidence type="ECO:0000256" key="4">
    <source>
        <dbReference type="ARBA" id="ARBA00022840"/>
    </source>
</evidence>
<name>A0A2S2DV54_9BACT</name>
<evidence type="ECO:0000259" key="5">
    <source>
        <dbReference type="PROSITE" id="PS50893"/>
    </source>
</evidence>
<evidence type="ECO:0000256" key="1">
    <source>
        <dbReference type="ARBA" id="ARBA00022448"/>
    </source>
</evidence>
<dbReference type="KEGG" id="psez:HME7025_01076"/>
<accession>A0A2S2DV54</accession>
<evidence type="ECO:0000313" key="7">
    <source>
        <dbReference type="Proteomes" id="UP000245468"/>
    </source>
</evidence>